<gene>
    <name evidence="2" type="ORF">KZJ38_01025</name>
</gene>
<evidence type="ECO:0000313" key="3">
    <source>
        <dbReference type="Proteomes" id="UP000826462"/>
    </source>
</evidence>
<dbReference type="EMBL" id="CP080095">
    <property type="protein sequence ID" value="QYD70748.1"/>
    <property type="molecule type" value="Genomic_DNA"/>
</dbReference>
<feature type="domain" description="Resolvase/invertase-type recombinase catalytic" evidence="1">
    <location>
        <begin position="1"/>
        <end position="49"/>
    </location>
</feature>
<dbReference type="PROSITE" id="PS51736">
    <property type="entry name" value="RECOMBINASES_3"/>
    <property type="match status" value="1"/>
</dbReference>
<name>A0ABX8UV46_9BURK</name>
<protein>
    <submittedName>
        <fullName evidence="2">Recombinase family protein</fullName>
    </submittedName>
</protein>
<reference evidence="2 3" key="1">
    <citation type="submission" date="2021-07" db="EMBL/GenBank/DDBJ databases">
        <title>Paraburkholderia edwinii protects Aspergillus sp. from phenazines by acting as a toxin sponge.</title>
        <authorList>
            <person name="Dahlstrom K.M."/>
            <person name="Newman D.K."/>
        </authorList>
    </citation>
    <scope>NUCLEOTIDE SEQUENCE [LARGE SCALE GENOMIC DNA]</scope>
    <source>
        <strain evidence="2 3">Pe01</strain>
    </source>
</reference>
<dbReference type="Proteomes" id="UP000826462">
    <property type="component" value="Chromosome 1"/>
</dbReference>
<dbReference type="InterPro" id="IPR006119">
    <property type="entry name" value="Resolv_N"/>
</dbReference>
<sequence length="49" mass="5418">MRIGYARVSMDDQNLDLQIAALKNAGRERIFTDQGISANAAFFSGRGDR</sequence>
<dbReference type="SUPFAM" id="SSF53041">
    <property type="entry name" value="Resolvase-like"/>
    <property type="match status" value="1"/>
</dbReference>
<dbReference type="Gene3D" id="3.40.50.1390">
    <property type="entry name" value="Resolvase, N-terminal catalytic domain"/>
    <property type="match status" value="1"/>
</dbReference>
<evidence type="ECO:0000259" key="1">
    <source>
        <dbReference type="PROSITE" id="PS51736"/>
    </source>
</evidence>
<evidence type="ECO:0000313" key="2">
    <source>
        <dbReference type="EMBL" id="QYD70748.1"/>
    </source>
</evidence>
<proteinExistence type="predicted"/>
<dbReference type="InterPro" id="IPR036162">
    <property type="entry name" value="Resolvase-like_N_sf"/>
</dbReference>
<dbReference type="Pfam" id="PF00239">
    <property type="entry name" value="Resolvase"/>
    <property type="match status" value="1"/>
</dbReference>
<organism evidence="2 3">
    <name type="scientific">Paraburkholderia edwinii</name>
    <dbReference type="NCBI Taxonomy" id="2861782"/>
    <lineage>
        <taxon>Bacteria</taxon>
        <taxon>Pseudomonadati</taxon>
        <taxon>Pseudomonadota</taxon>
        <taxon>Betaproteobacteria</taxon>
        <taxon>Burkholderiales</taxon>
        <taxon>Burkholderiaceae</taxon>
        <taxon>Paraburkholderia</taxon>
    </lineage>
</organism>
<keyword evidence="3" id="KW-1185">Reference proteome</keyword>
<accession>A0ABX8UV46</accession>